<dbReference type="Proteomes" id="UP000823927">
    <property type="component" value="Unassembled WGS sequence"/>
</dbReference>
<reference evidence="4" key="2">
    <citation type="journal article" date="2021" name="PeerJ">
        <title>Extensive microbial diversity within the chicken gut microbiome revealed by metagenomics and culture.</title>
        <authorList>
            <person name="Gilroy R."/>
            <person name="Ravi A."/>
            <person name="Getino M."/>
            <person name="Pursley I."/>
            <person name="Horton D.L."/>
            <person name="Alikhan N.F."/>
            <person name="Baker D."/>
            <person name="Gharbi K."/>
            <person name="Hall N."/>
            <person name="Watson M."/>
            <person name="Adriaenssens E.M."/>
            <person name="Foster-Nyarko E."/>
            <person name="Jarju S."/>
            <person name="Secka A."/>
            <person name="Antonio M."/>
            <person name="Oren A."/>
            <person name="Chaudhuri R.R."/>
            <person name="La Ragione R."/>
            <person name="Hildebrand F."/>
            <person name="Pallen M.J."/>
        </authorList>
    </citation>
    <scope>NUCLEOTIDE SEQUENCE</scope>
    <source>
        <strain evidence="4">CHK178-757</strain>
    </source>
</reference>
<keyword evidence="3" id="KW-0963">Cytoplasm</keyword>
<comment type="cofactor">
    <cofactor evidence="1 3">
        <name>a divalent metal cation</name>
        <dbReference type="ChEBI" id="CHEBI:60240"/>
    </cofactor>
</comment>
<evidence type="ECO:0000256" key="1">
    <source>
        <dbReference type="ARBA" id="ARBA00001968"/>
    </source>
</evidence>
<sequence length="223" mass="24515">MKIILASASPRRRDLLVQAGLDFDVVPSAVDEKMEGDTPGQVVMSLAEQKAREVFERIHHEKATRKAGEDRVVLGADTIVVCDGKRLGKPENEADAFAMIQLLSGRSHEVYTGVCLYFFKDGQIYKEPFFECTKVTMYPISEAQARWYIESGEPMDKAGAYGIQGLGAVFIKGICGDYNNVVGLPLAKVWQKLDSLGLICGRAGSDRFMTGKADTDRQGAELE</sequence>
<proteinExistence type="inferred from homology"/>
<dbReference type="GO" id="GO:0047429">
    <property type="term" value="F:nucleoside triphosphate diphosphatase activity"/>
    <property type="evidence" value="ECO:0007669"/>
    <property type="project" value="UniProtKB-EC"/>
</dbReference>
<feature type="active site" description="Proton acceptor" evidence="3">
    <location>
        <position position="77"/>
    </location>
</feature>
<dbReference type="PANTHER" id="PTHR43213">
    <property type="entry name" value="BIFUNCTIONAL DTTP/UTP PYROPHOSPHATASE/METHYLTRANSFERASE PROTEIN-RELATED"/>
    <property type="match status" value="1"/>
</dbReference>
<dbReference type="CDD" id="cd00555">
    <property type="entry name" value="Maf"/>
    <property type="match status" value="1"/>
</dbReference>
<gene>
    <name evidence="4" type="primary">maf</name>
    <name evidence="4" type="ORF">IAB46_10460</name>
</gene>
<name>A0A9D1F5V8_9FIRM</name>
<feature type="site" description="Important for substrate specificity" evidence="3">
    <location>
        <position position="78"/>
    </location>
</feature>
<comment type="subcellular location">
    <subcellularLocation>
        <location evidence="3">Cytoplasm</location>
    </subcellularLocation>
</comment>
<dbReference type="Gene3D" id="3.90.950.10">
    <property type="match status" value="1"/>
</dbReference>
<evidence type="ECO:0000313" key="4">
    <source>
        <dbReference type="EMBL" id="HIS47949.1"/>
    </source>
</evidence>
<dbReference type="PIRSF" id="PIRSF006305">
    <property type="entry name" value="Maf"/>
    <property type="match status" value="1"/>
</dbReference>
<comment type="caution">
    <text evidence="3">Lacks conserved residue(s) required for the propagation of feature annotation.</text>
</comment>
<organism evidence="4 5">
    <name type="scientific">Candidatus Scybalocola faecigallinarum</name>
    <dbReference type="NCBI Taxonomy" id="2840941"/>
    <lineage>
        <taxon>Bacteria</taxon>
        <taxon>Bacillati</taxon>
        <taxon>Bacillota</taxon>
        <taxon>Clostridia</taxon>
        <taxon>Lachnospirales</taxon>
        <taxon>Lachnospiraceae</taxon>
        <taxon>Lachnospiraceae incertae sedis</taxon>
        <taxon>Candidatus Scybalocola (ex Gilroy et al. 2021)</taxon>
    </lineage>
</organism>
<dbReference type="NCBIfam" id="TIGR00172">
    <property type="entry name" value="maf"/>
    <property type="match status" value="1"/>
</dbReference>
<evidence type="ECO:0000313" key="5">
    <source>
        <dbReference type="Proteomes" id="UP000823927"/>
    </source>
</evidence>
<feature type="site" description="Important for substrate specificity" evidence="3">
    <location>
        <position position="164"/>
    </location>
</feature>
<feature type="site" description="Important for substrate specificity" evidence="3">
    <location>
        <position position="11"/>
    </location>
</feature>
<dbReference type="InterPro" id="IPR029001">
    <property type="entry name" value="ITPase-like_fam"/>
</dbReference>
<dbReference type="EMBL" id="DVIT01000037">
    <property type="protein sequence ID" value="HIS47949.1"/>
    <property type="molecule type" value="Genomic_DNA"/>
</dbReference>
<dbReference type="EC" id="3.6.1.9" evidence="3"/>
<reference evidence="4" key="1">
    <citation type="submission" date="2020-10" db="EMBL/GenBank/DDBJ databases">
        <authorList>
            <person name="Gilroy R."/>
        </authorList>
    </citation>
    <scope>NUCLEOTIDE SEQUENCE</scope>
    <source>
        <strain evidence="4">CHK178-757</strain>
    </source>
</reference>
<dbReference type="PANTHER" id="PTHR43213:SF5">
    <property type="entry name" value="BIFUNCTIONAL DTTP_UTP PYROPHOSPHATASE_METHYLTRANSFERASE PROTEIN-RELATED"/>
    <property type="match status" value="1"/>
</dbReference>
<protein>
    <recommendedName>
        <fullName evidence="3">dTTP/UTP pyrophosphatase</fullName>
        <shortName evidence="3">dTTPase/UTPase</shortName>
        <ecNumber evidence="3">3.6.1.9</ecNumber>
    </recommendedName>
    <alternativeName>
        <fullName evidence="3">Nucleoside triphosphate pyrophosphatase</fullName>
    </alternativeName>
    <alternativeName>
        <fullName evidence="3">Nucleotide pyrophosphatase</fullName>
        <shortName evidence="3">Nucleotide PPase</shortName>
    </alternativeName>
</protein>
<dbReference type="GO" id="GO:0009117">
    <property type="term" value="P:nucleotide metabolic process"/>
    <property type="evidence" value="ECO:0007669"/>
    <property type="project" value="UniProtKB-KW"/>
</dbReference>
<evidence type="ECO:0000256" key="2">
    <source>
        <dbReference type="ARBA" id="ARBA00022801"/>
    </source>
</evidence>
<comment type="catalytic activity">
    <reaction evidence="3">
        <text>UTP + H2O = UMP + diphosphate + H(+)</text>
        <dbReference type="Rhea" id="RHEA:29395"/>
        <dbReference type="ChEBI" id="CHEBI:15377"/>
        <dbReference type="ChEBI" id="CHEBI:15378"/>
        <dbReference type="ChEBI" id="CHEBI:33019"/>
        <dbReference type="ChEBI" id="CHEBI:46398"/>
        <dbReference type="ChEBI" id="CHEBI:57865"/>
        <dbReference type="EC" id="3.6.1.9"/>
    </reaction>
</comment>
<dbReference type="InterPro" id="IPR003697">
    <property type="entry name" value="Maf-like"/>
</dbReference>
<dbReference type="HAMAP" id="MF_00528">
    <property type="entry name" value="Maf"/>
    <property type="match status" value="1"/>
</dbReference>
<keyword evidence="3" id="KW-0546">Nucleotide metabolism</keyword>
<comment type="catalytic activity">
    <reaction evidence="3">
        <text>dTTP + H2O = dTMP + diphosphate + H(+)</text>
        <dbReference type="Rhea" id="RHEA:28534"/>
        <dbReference type="ChEBI" id="CHEBI:15377"/>
        <dbReference type="ChEBI" id="CHEBI:15378"/>
        <dbReference type="ChEBI" id="CHEBI:33019"/>
        <dbReference type="ChEBI" id="CHEBI:37568"/>
        <dbReference type="ChEBI" id="CHEBI:63528"/>
        <dbReference type="EC" id="3.6.1.9"/>
    </reaction>
</comment>
<comment type="function">
    <text evidence="3">Nucleoside triphosphate pyrophosphatase that hydrolyzes dTTP and UTP. May have a dual role in cell division arrest and in preventing the incorporation of modified nucleotides into cellular nucleic acids.</text>
</comment>
<dbReference type="Pfam" id="PF02545">
    <property type="entry name" value="Maf"/>
    <property type="match status" value="1"/>
</dbReference>
<evidence type="ECO:0000256" key="3">
    <source>
        <dbReference type="HAMAP-Rule" id="MF_00528"/>
    </source>
</evidence>
<accession>A0A9D1F5V8</accession>
<dbReference type="GO" id="GO:0005737">
    <property type="term" value="C:cytoplasm"/>
    <property type="evidence" value="ECO:0007669"/>
    <property type="project" value="UniProtKB-SubCell"/>
</dbReference>
<dbReference type="SUPFAM" id="SSF52972">
    <property type="entry name" value="ITPase-like"/>
    <property type="match status" value="1"/>
</dbReference>
<comment type="caution">
    <text evidence="4">The sequence shown here is derived from an EMBL/GenBank/DDBJ whole genome shotgun (WGS) entry which is preliminary data.</text>
</comment>
<comment type="similarity">
    <text evidence="3">Belongs to the Maf family. YhdE subfamily.</text>
</comment>
<keyword evidence="2 3" id="KW-0378">Hydrolase</keyword>
<dbReference type="AlphaFoldDB" id="A0A9D1F5V8"/>